<dbReference type="AlphaFoldDB" id="A0A6C0E221"/>
<accession>A0A6C0E221</accession>
<name>A0A6C0E221_9ZZZZ</name>
<evidence type="ECO:0000313" key="1">
    <source>
        <dbReference type="EMBL" id="QHT21455.1"/>
    </source>
</evidence>
<dbReference type="EMBL" id="MN739692">
    <property type="protein sequence ID" value="QHT21455.1"/>
    <property type="molecule type" value="Genomic_DNA"/>
</dbReference>
<organism evidence="1">
    <name type="scientific">viral metagenome</name>
    <dbReference type="NCBI Taxonomy" id="1070528"/>
    <lineage>
        <taxon>unclassified sequences</taxon>
        <taxon>metagenomes</taxon>
        <taxon>organismal metagenomes</taxon>
    </lineage>
</organism>
<protein>
    <submittedName>
        <fullName evidence="1">Uncharacterized protein</fullName>
    </submittedName>
</protein>
<reference evidence="1" key="1">
    <citation type="journal article" date="2020" name="Nature">
        <title>Giant virus diversity and host interactions through global metagenomics.</title>
        <authorList>
            <person name="Schulz F."/>
            <person name="Roux S."/>
            <person name="Paez-Espino D."/>
            <person name="Jungbluth S."/>
            <person name="Walsh D.A."/>
            <person name="Denef V.J."/>
            <person name="McMahon K.D."/>
            <person name="Konstantinidis K.T."/>
            <person name="Eloe-Fadrosh E.A."/>
            <person name="Kyrpides N.C."/>
            <person name="Woyke T."/>
        </authorList>
    </citation>
    <scope>NUCLEOTIDE SEQUENCE</scope>
    <source>
        <strain evidence="1">GVMAG-M-3300023174-92</strain>
    </source>
</reference>
<sequence>MSFTRFHDDPARIRKQLEESTFAEQYYLNMPGNGVNMHFQLDPQLRLQGWGANLHTNAIRLESDFRGLTRRLNHDLIDENNYVTNSVKTVPYTYENANPVTDETRATHPAWTLRGLEQSRWGFPLSHPRDSAEIPFLTNIQTRHLEKENYLHRPSVTNPVA</sequence>
<proteinExistence type="predicted"/>